<keyword evidence="1" id="KW-1133">Transmembrane helix</keyword>
<keyword evidence="1" id="KW-0812">Transmembrane</keyword>
<feature type="transmembrane region" description="Helical" evidence="1">
    <location>
        <begin position="20"/>
        <end position="47"/>
    </location>
</feature>
<keyword evidence="1" id="KW-0472">Membrane</keyword>
<dbReference type="OrthoDB" id="5800536at2759"/>
<evidence type="ECO:0000313" key="3">
    <source>
        <dbReference type="EMBL" id="KJH42833.1"/>
    </source>
</evidence>
<dbReference type="PANTHER" id="PTHR23017:SF3">
    <property type="entry name" value="G-PROTEIN COUPLED RECEPTORS FAMILY 1 PROFILE DOMAIN-CONTAINING PROTEIN"/>
    <property type="match status" value="1"/>
</dbReference>
<dbReference type="Pfam" id="PF10328">
    <property type="entry name" value="7TM_GPCR_Srx"/>
    <property type="match status" value="1"/>
</dbReference>
<organism evidence="3 4">
    <name type="scientific">Dictyocaulus viviparus</name>
    <name type="common">Bovine lungworm</name>
    <dbReference type="NCBI Taxonomy" id="29172"/>
    <lineage>
        <taxon>Eukaryota</taxon>
        <taxon>Metazoa</taxon>
        <taxon>Ecdysozoa</taxon>
        <taxon>Nematoda</taxon>
        <taxon>Chromadorea</taxon>
        <taxon>Rhabditida</taxon>
        <taxon>Rhabditina</taxon>
        <taxon>Rhabditomorpha</taxon>
        <taxon>Strongyloidea</taxon>
        <taxon>Metastrongylidae</taxon>
        <taxon>Dictyocaulus</taxon>
    </lineage>
</organism>
<dbReference type="InterPro" id="IPR019430">
    <property type="entry name" value="7TM_GPCR_serpentine_rcpt_Srx"/>
</dbReference>
<sequence>MSNTTEIFSSFVLIENITVSMIIIATGMFGLCSNGFAIVAVFQNVALRNSFGLLCFSRSVTNIGVLLIFLLWIAPMILL</sequence>
<dbReference type="PANTHER" id="PTHR23017">
    <property type="entry name" value="SERPENTINE RECEPTOR, CLASS X"/>
    <property type="match status" value="1"/>
</dbReference>
<reference evidence="4" key="2">
    <citation type="journal article" date="2016" name="Sci. Rep.">
        <title>Dictyocaulus viviparus genome, variome and transcriptome elucidate lungworm biology and support future intervention.</title>
        <authorList>
            <person name="McNulty S.N."/>
            <person name="Strube C."/>
            <person name="Rosa B.A."/>
            <person name="Martin J.C."/>
            <person name="Tyagi R."/>
            <person name="Choi Y.J."/>
            <person name="Wang Q."/>
            <person name="Hallsworth Pepin K."/>
            <person name="Zhang X."/>
            <person name="Ozersky P."/>
            <person name="Wilson R.K."/>
            <person name="Sternberg P.W."/>
            <person name="Gasser R.B."/>
            <person name="Mitreva M."/>
        </authorList>
    </citation>
    <scope>NUCLEOTIDE SEQUENCE [LARGE SCALE GENOMIC DNA]</scope>
    <source>
        <strain evidence="4">HannoverDv2000</strain>
    </source>
</reference>
<reference evidence="3 4" key="1">
    <citation type="submission" date="2013-11" db="EMBL/GenBank/DDBJ databases">
        <title>Draft genome of the bovine lungworm Dictyocaulus viviparus.</title>
        <authorList>
            <person name="Mitreva M."/>
        </authorList>
    </citation>
    <scope>NUCLEOTIDE SEQUENCE [LARGE SCALE GENOMIC DNA]</scope>
    <source>
        <strain evidence="3 4">HannoverDv2000</strain>
    </source>
</reference>
<keyword evidence="4" id="KW-1185">Reference proteome</keyword>
<proteinExistence type="predicted"/>
<protein>
    <recommendedName>
        <fullName evidence="2">7TM GPCR serpentine receptor class x (Srx) domain-containing protein</fullName>
    </recommendedName>
</protein>
<dbReference type="Proteomes" id="UP000053766">
    <property type="component" value="Unassembled WGS sequence"/>
</dbReference>
<feature type="transmembrane region" description="Helical" evidence="1">
    <location>
        <begin position="59"/>
        <end position="78"/>
    </location>
</feature>
<evidence type="ECO:0000313" key="4">
    <source>
        <dbReference type="Proteomes" id="UP000053766"/>
    </source>
</evidence>
<feature type="domain" description="7TM GPCR serpentine receptor class x (Srx)" evidence="2">
    <location>
        <begin position="25"/>
        <end position="79"/>
    </location>
</feature>
<dbReference type="EMBL" id="KN716619">
    <property type="protein sequence ID" value="KJH42833.1"/>
    <property type="molecule type" value="Genomic_DNA"/>
</dbReference>
<name>A0A0D8XE09_DICVI</name>
<evidence type="ECO:0000259" key="2">
    <source>
        <dbReference type="Pfam" id="PF10328"/>
    </source>
</evidence>
<dbReference type="AlphaFoldDB" id="A0A0D8XE09"/>
<accession>A0A0D8XE09</accession>
<evidence type="ECO:0000256" key="1">
    <source>
        <dbReference type="SAM" id="Phobius"/>
    </source>
</evidence>
<gene>
    <name evidence="3" type="ORF">DICVIV_11164</name>
</gene>